<dbReference type="PANTHER" id="PTHR35798">
    <property type="entry name" value="CELL DIVISION PROTEIN SEPF"/>
    <property type="match status" value="1"/>
</dbReference>
<sequence length="168" mass="18258">MFKKFMLYLGLGPDEAYEEFDIGDPVARDPLSSSEFVEARSSTDASSRSSWGVEQTSTTVRAVDSLSTGTVKRIPPPVASRPHTVAPTSFEDVQEMADRFGSDQPVIVNLQGVESELSRRIIDFASGVCYGVGGEMEKVANQVYLLTPTNVEISAADRLRLEDPDHAG</sequence>
<dbReference type="InterPro" id="IPR023052">
    <property type="entry name" value="Cell_div_SepF"/>
</dbReference>
<gene>
    <name evidence="4" type="ORF">METZ01_LOCUS52590</name>
</gene>
<reference evidence="4" key="1">
    <citation type="submission" date="2018-05" db="EMBL/GenBank/DDBJ databases">
        <authorList>
            <person name="Lanie J.A."/>
            <person name="Ng W.-L."/>
            <person name="Kazmierczak K.M."/>
            <person name="Andrzejewski T.M."/>
            <person name="Davidsen T.M."/>
            <person name="Wayne K.J."/>
            <person name="Tettelin H."/>
            <person name="Glass J.I."/>
            <person name="Rusch D."/>
            <person name="Podicherti R."/>
            <person name="Tsui H.-C.T."/>
            <person name="Winkler M.E."/>
        </authorList>
    </citation>
    <scope>NUCLEOTIDE SEQUENCE</scope>
</reference>
<keyword evidence="1" id="KW-0132">Cell division</keyword>
<evidence type="ECO:0000256" key="3">
    <source>
        <dbReference type="ARBA" id="ARBA00023306"/>
    </source>
</evidence>
<dbReference type="InterPro" id="IPR007561">
    <property type="entry name" value="Cell_div_SepF/SepF-rel"/>
</dbReference>
<organism evidence="4">
    <name type="scientific">marine metagenome</name>
    <dbReference type="NCBI Taxonomy" id="408172"/>
    <lineage>
        <taxon>unclassified sequences</taxon>
        <taxon>metagenomes</taxon>
        <taxon>ecological metagenomes</taxon>
    </lineage>
</organism>
<dbReference type="InterPro" id="IPR038594">
    <property type="entry name" value="SepF-like_sf"/>
</dbReference>
<keyword evidence="3" id="KW-0131">Cell cycle</keyword>
<dbReference type="HAMAP" id="MF_01197">
    <property type="entry name" value="SepF"/>
    <property type="match status" value="1"/>
</dbReference>
<accession>A0A381S6Q7</accession>
<name>A0A381S6Q7_9ZZZZ</name>
<evidence type="ECO:0000256" key="2">
    <source>
        <dbReference type="ARBA" id="ARBA00023210"/>
    </source>
</evidence>
<dbReference type="Pfam" id="PF04472">
    <property type="entry name" value="SepF"/>
    <property type="match status" value="1"/>
</dbReference>
<evidence type="ECO:0000256" key="1">
    <source>
        <dbReference type="ARBA" id="ARBA00022618"/>
    </source>
</evidence>
<dbReference type="GO" id="GO:0000917">
    <property type="term" value="P:division septum assembly"/>
    <property type="evidence" value="ECO:0007669"/>
    <property type="project" value="UniProtKB-KW"/>
</dbReference>
<proteinExistence type="inferred from homology"/>
<dbReference type="AlphaFoldDB" id="A0A381S6Q7"/>
<dbReference type="PANTHER" id="PTHR35798:SF1">
    <property type="entry name" value="CELL DIVISION PROTEIN SEPF"/>
    <property type="match status" value="1"/>
</dbReference>
<dbReference type="Gene3D" id="3.30.110.150">
    <property type="entry name" value="SepF-like protein"/>
    <property type="match status" value="1"/>
</dbReference>
<evidence type="ECO:0000313" key="4">
    <source>
        <dbReference type="EMBL" id="SUZ99736.1"/>
    </source>
</evidence>
<evidence type="ECO:0008006" key="5">
    <source>
        <dbReference type="Google" id="ProtNLM"/>
    </source>
</evidence>
<keyword evidence="2" id="KW-0717">Septation</keyword>
<dbReference type="EMBL" id="UINC01002732">
    <property type="protein sequence ID" value="SUZ99736.1"/>
    <property type="molecule type" value="Genomic_DNA"/>
</dbReference>
<protein>
    <recommendedName>
        <fullName evidence="5">Cell division protein SepF</fullName>
    </recommendedName>
</protein>